<feature type="transmembrane region" description="Helical" evidence="2">
    <location>
        <begin position="6"/>
        <end position="29"/>
    </location>
</feature>
<comment type="caution">
    <text evidence="3">The sequence shown here is derived from an EMBL/GenBank/DDBJ whole genome shotgun (WGS) entry which is preliminary data.</text>
</comment>
<evidence type="ECO:0000256" key="2">
    <source>
        <dbReference type="SAM" id="Phobius"/>
    </source>
</evidence>
<gene>
    <name evidence="3" type="ORF">ACK2TP_11835</name>
</gene>
<accession>A0ABW9KP71</accession>
<reference evidence="3 4" key="1">
    <citation type="submission" date="2024-12" db="EMBL/GenBank/DDBJ databases">
        <authorList>
            <person name="Lee Y."/>
        </authorList>
    </citation>
    <scope>NUCLEOTIDE SEQUENCE [LARGE SCALE GENOMIC DNA]</scope>
    <source>
        <strain evidence="3 4">03SUJ4</strain>
    </source>
</reference>
<dbReference type="Proteomes" id="UP001634747">
    <property type="component" value="Unassembled WGS sequence"/>
</dbReference>
<evidence type="ECO:0000313" key="3">
    <source>
        <dbReference type="EMBL" id="MFN2976455.1"/>
    </source>
</evidence>
<feature type="compositionally biased region" description="Basic and acidic residues" evidence="1">
    <location>
        <begin position="52"/>
        <end position="62"/>
    </location>
</feature>
<keyword evidence="2" id="KW-0812">Transmembrane</keyword>
<keyword evidence="2" id="KW-1133">Transmembrane helix</keyword>
<sequence>MNKLTIFGVVITVMVIVAYAGFVLLGAWIDGRRQAVRERGEHPVTTSAGNVEARETHERNDG</sequence>
<protein>
    <submittedName>
        <fullName evidence="3">Uncharacterized protein</fullName>
    </submittedName>
</protein>
<name>A0ABW9KP71_9BACT</name>
<evidence type="ECO:0000256" key="1">
    <source>
        <dbReference type="SAM" id="MobiDB-lite"/>
    </source>
</evidence>
<keyword evidence="2" id="KW-0472">Membrane</keyword>
<dbReference type="EMBL" id="JBJYXY010000001">
    <property type="protein sequence ID" value="MFN2976455.1"/>
    <property type="molecule type" value="Genomic_DNA"/>
</dbReference>
<feature type="region of interest" description="Disordered" evidence="1">
    <location>
        <begin position="39"/>
        <end position="62"/>
    </location>
</feature>
<keyword evidence="4" id="KW-1185">Reference proteome</keyword>
<proteinExistence type="predicted"/>
<evidence type="ECO:0000313" key="4">
    <source>
        <dbReference type="Proteomes" id="UP001634747"/>
    </source>
</evidence>
<dbReference type="RefSeq" id="WP_263412068.1">
    <property type="nucleotide sequence ID" value="NZ_BAABBH010000001.1"/>
</dbReference>
<organism evidence="3 4">
    <name type="scientific">Terriglobus aquaticus</name>
    <dbReference type="NCBI Taxonomy" id="940139"/>
    <lineage>
        <taxon>Bacteria</taxon>
        <taxon>Pseudomonadati</taxon>
        <taxon>Acidobacteriota</taxon>
        <taxon>Terriglobia</taxon>
        <taxon>Terriglobales</taxon>
        <taxon>Acidobacteriaceae</taxon>
        <taxon>Terriglobus</taxon>
    </lineage>
</organism>